<evidence type="ECO:0000313" key="3">
    <source>
        <dbReference type="Proteomes" id="UP001501020"/>
    </source>
</evidence>
<keyword evidence="3" id="KW-1185">Reference proteome</keyword>
<evidence type="ECO:0000313" key="2">
    <source>
        <dbReference type="EMBL" id="GAA2119655.1"/>
    </source>
</evidence>
<feature type="region of interest" description="Disordered" evidence="1">
    <location>
        <begin position="1"/>
        <end position="20"/>
    </location>
</feature>
<dbReference type="Proteomes" id="UP001501020">
    <property type="component" value="Unassembled WGS sequence"/>
</dbReference>
<accession>A0ABP5JLE7</accession>
<evidence type="ECO:0000256" key="1">
    <source>
        <dbReference type="SAM" id="MobiDB-lite"/>
    </source>
</evidence>
<protein>
    <submittedName>
        <fullName evidence="2">Uncharacterized protein</fullName>
    </submittedName>
</protein>
<dbReference type="EMBL" id="BAAAMR010000002">
    <property type="protein sequence ID" value="GAA2119655.1"/>
    <property type="molecule type" value="Genomic_DNA"/>
</dbReference>
<reference evidence="3" key="1">
    <citation type="journal article" date="2019" name="Int. J. Syst. Evol. Microbiol.">
        <title>The Global Catalogue of Microorganisms (GCM) 10K type strain sequencing project: providing services to taxonomists for standard genome sequencing and annotation.</title>
        <authorList>
            <consortium name="The Broad Institute Genomics Platform"/>
            <consortium name="The Broad Institute Genome Sequencing Center for Infectious Disease"/>
            <person name="Wu L."/>
            <person name="Ma J."/>
        </authorList>
    </citation>
    <scope>NUCLEOTIDE SEQUENCE [LARGE SCALE GENOMIC DNA]</scope>
    <source>
        <strain evidence="3">JCM 13850</strain>
    </source>
</reference>
<comment type="caution">
    <text evidence="2">The sequence shown here is derived from an EMBL/GenBank/DDBJ whole genome shotgun (WGS) entry which is preliminary data.</text>
</comment>
<organism evidence="2 3">
    <name type="scientific">Actinomadura napierensis</name>
    <dbReference type="NCBI Taxonomy" id="267854"/>
    <lineage>
        <taxon>Bacteria</taxon>
        <taxon>Bacillati</taxon>
        <taxon>Actinomycetota</taxon>
        <taxon>Actinomycetes</taxon>
        <taxon>Streptosporangiales</taxon>
        <taxon>Thermomonosporaceae</taxon>
        <taxon>Actinomadura</taxon>
    </lineage>
</organism>
<sequence length="85" mass="9240">MGAGGHDPRTGAQATHEQAMSEVAAVMTNVEHALERAKKARKRLGTSAEEHNVQLALSVAIEDLERVLKSLQKDAFFAGDELRLM</sequence>
<proteinExistence type="predicted"/>
<gene>
    <name evidence="2" type="ORF">GCM10009727_03660</name>
</gene>
<name>A0ABP5JLE7_9ACTN</name>